<reference evidence="2" key="1">
    <citation type="journal article" date="2019" name="Int. J. Syst. Evol. Microbiol.">
        <title>The Global Catalogue of Microorganisms (GCM) 10K type strain sequencing project: providing services to taxonomists for standard genome sequencing and annotation.</title>
        <authorList>
            <consortium name="The Broad Institute Genomics Platform"/>
            <consortium name="The Broad Institute Genome Sequencing Center for Infectious Disease"/>
            <person name="Wu L."/>
            <person name="Ma J."/>
        </authorList>
    </citation>
    <scope>NUCLEOTIDE SEQUENCE [LARGE SCALE GENOMIC DNA]</scope>
    <source>
        <strain evidence="2">CCUG 60527</strain>
    </source>
</reference>
<protein>
    <submittedName>
        <fullName evidence="1">Uncharacterized protein</fullName>
    </submittedName>
</protein>
<name>A0ABW3JWM0_9FLAO</name>
<sequence length="93" mass="10898">MDSVHLQEITFCKYQLQTLQKTIELSFPQLLQLRNDVYKLSSHYGMLDIIESDNFVLLFVADKQHLLYLDIPQLIYLRNSIDSFFGSVKSVLI</sequence>
<dbReference type="EMBL" id="JBHTJR010000051">
    <property type="protein sequence ID" value="MFD0993936.1"/>
    <property type="molecule type" value="Genomic_DNA"/>
</dbReference>
<comment type="caution">
    <text evidence="1">The sequence shown here is derived from an EMBL/GenBank/DDBJ whole genome shotgun (WGS) entry which is preliminary data.</text>
</comment>
<dbReference type="RefSeq" id="WP_386108693.1">
    <property type="nucleotide sequence ID" value="NZ_JBHTJR010000051.1"/>
</dbReference>
<keyword evidence="2" id="KW-1185">Reference proteome</keyword>
<dbReference type="Proteomes" id="UP001597062">
    <property type="component" value="Unassembled WGS sequence"/>
</dbReference>
<proteinExistence type="predicted"/>
<evidence type="ECO:0000313" key="2">
    <source>
        <dbReference type="Proteomes" id="UP001597062"/>
    </source>
</evidence>
<accession>A0ABW3JWM0</accession>
<organism evidence="1 2">
    <name type="scientific">Tenacibaculum geojense</name>
    <dbReference type="NCBI Taxonomy" id="915352"/>
    <lineage>
        <taxon>Bacteria</taxon>
        <taxon>Pseudomonadati</taxon>
        <taxon>Bacteroidota</taxon>
        <taxon>Flavobacteriia</taxon>
        <taxon>Flavobacteriales</taxon>
        <taxon>Flavobacteriaceae</taxon>
        <taxon>Tenacibaculum</taxon>
    </lineage>
</organism>
<evidence type="ECO:0000313" key="1">
    <source>
        <dbReference type="EMBL" id="MFD0993936.1"/>
    </source>
</evidence>
<gene>
    <name evidence="1" type="ORF">ACFQ1U_12035</name>
</gene>